<name>A0AAN9XKP8_PSOTE</name>
<evidence type="ECO:0008006" key="3">
    <source>
        <dbReference type="Google" id="ProtNLM"/>
    </source>
</evidence>
<dbReference type="InterPro" id="IPR036397">
    <property type="entry name" value="RNaseH_sf"/>
</dbReference>
<dbReference type="Gene3D" id="3.30.420.10">
    <property type="entry name" value="Ribonuclease H-like superfamily/Ribonuclease H"/>
    <property type="match status" value="1"/>
</dbReference>
<evidence type="ECO:0000313" key="1">
    <source>
        <dbReference type="EMBL" id="KAK7395773.1"/>
    </source>
</evidence>
<organism evidence="1 2">
    <name type="scientific">Psophocarpus tetragonolobus</name>
    <name type="common">Winged bean</name>
    <name type="synonym">Dolichos tetragonolobus</name>
    <dbReference type="NCBI Taxonomy" id="3891"/>
    <lineage>
        <taxon>Eukaryota</taxon>
        <taxon>Viridiplantae</taxon>
        <taxon>Streptophyta</taxon>
        <taxon>Embryophyta</taxon>
        <taxon>Tracheophyta</taxon>
        <taxon>Spermatophyta</taxon>
        <taxon>Magnoliopsida</taxon>
        <taxon>eudicotyledons</taxon>
        <taxon>Gunneridae</taxon>
        <taxon>Pentapetalae</taxon>
        <taxon>rosids</taxon>
        <taxon>fabids</taxon>
        <taxon>Fabales</taxon>
        <taxon>Fabaceae</taxon>
        <taxon>Papilionoideae</taxon>
        <taxon>50 kb inversion clade</taxon>
        <taxon>NPAAA clade</taxon>
        <taxon>indigoferoid/millettioid clade</taxon>
        <taxon>Phaseoleae</taxon>
        <taxon>Psophocarpus</taxon>
    </lineage>
</organism>
<gene>
    <name evidence="1" type="ORF">VNO78_16342</name>
</gene>
<reference evidence="1 2" key="1">
    <citation type="submission" date="2024-01" db="EMBL/GenBank/DDBJ databases">
        <title>The genomes of 5 underutilized Papilionoideae crops provide insights into root nodulation and disease resistanc.</title>
        <authorList>
            <person name="Jiang F."/>
        </authorList>
    </citation>
    <scope>NUCLEOTIDE SEQUENCE [LARGE SCALE GENOMIC DNA]</scope>
    <source>
        <strain evidence="1">DUOXIRENSHENG_FW03</strain>
        <tissue evidence="1">Leaves</tissue>
    </source>
</reference>
<dbReference type="GO" id="GO:0003676">
    <property type="term" value="F:nucleic acid binding"/>
    <property type="evidence" value="ECO:0007669"/>
    <property type="project" value="InterPro"/>
</dbReference>
<dbReference type="EMBL" id="JAYMYS010000004">
    <property type="protein sequence ID" value="KAK7395773.1"/>
    <property type="molecule type" value="Genomic_DNA"/>
</dbReference>
<accession>A0AAN9XKP8</accession>
<comment type="caution">
    <text evidence="1">The sequence shown here is derived from an EMBL/GenBank/DDBJ whole genome shotgun (WGS) entry which is preliminary data.</text>
</comment>
<sequence length="207" mass="23335">MLASLRLAKDIDVRNIEYRTDSKLVEGQINRTMQARDNDINQYLQLTKSLNLWITFGGTKHATNSSLSWILLAHHAQRLLRICKKVKKVPRVRQQDPHSAQATPLHNRSMALLHMGNGYTRAFPPVHWIGQILVIRMVNQLPSTGVTDPARQSNDQSLHLTRLPLERLKQTILDPLQTEVDTGTIAVDEVAIAMEAVEIADTVANQL</sequence>
<dbReference type="AlphaFoldDB" id="A0AAN9XKP8"/>
<proteinExistence type="predicted"/>
<keyword evidence="2" id="KW-1185">Reference proteome</keyword>
<protein>
    <recommendedName>
        <fullName evidence="3">RNase H type-1 domain-containing protein</fullName>
    </recommendedName>
</protein>
<dbReference type="Proteomes" id="UP001386955">
    <property type="component" value="Unassembled WGS sequence"/>
</dbReference>
<evidence type="ECO:0000313" key="2">
    <source>
        <dbReference type="Proteomes" id="UP001386955"/>
    </source>
</evidence>